<gene>
    <name evidence="1" type="ORF">LCGC14_2085690</name>
</gene>
<reference evidence="1" key="1">
    <citation type="journal article" date="2015" name="Nature">
        <title>Complex archaea that bridge the gap between prokaryotes and eukaryotes.</title>
        <authorList>
            <person name="Spang A."/>
            <person name="Saw J.H."/>
            <person name="Jorgensen S.L."/>
            <person name="Zaremba-Niedzwiedzka K."/>
            <person name="Martijn J."/>
            <person name="Lind A.E."/>
            <person name="van Eijk R."/>
            <person name="Schleper C."/>
            <person name="Guy L."/>
            <person name="Ettema T.J."/>
        </authorList>
    </citation>
    <scope>NUCLEOTIDE SEQUENCE</scope>
</reference>
<proteinExistence type="predicted"/>
<sequence length="32" mass="3433">MADSLKPISIILPIMPTPQRRVRATAFGGHAS</sequence>
<dbReference type="EMBL" id="LAZR01025296">
    <property type="protein sequence ID" value="KKL72354.1"/>
    <property type="molecule type" value="Genomic_DNA"/>
</dbReference>
<comment type="caution">
    <text evidence="1">The sequence shown here is derived from an EMBL/GenBank/DDBJ whole genome shotgun (WGS) entry which is preliminary data.</text>
</comment>
<dbReference type="AlphaFoldDB" id="A0A0F9EEI0"/>
<feature type="non-terminal residue" evidence="1">
    <location>
        <position position="32"/>
    </location>
</feature>
<protein>
    <submittedName>
        <fullName evidence="1">Uncharacterized protein</fullName>
    </submittedName>
</protein>
<name>A0A0F9EEI0_9ZZZZ</name>
<accession>A0A0F9EEI0</accession>
<organism evidence="1">
    <name type="scientific">marine sediment metagenome</name>
    <dbReference type="NCBI Taxonomy" id="412755"/>
    <lineage>
        <taxon>unclassified sequences</taxon>
        <taxon>metagenomes</taxon>
        <taxon>ecological metagenomes</taxon>
    </lineage>
</organism>
<evidence type="ECO:0000313" key="1">
    <source>
        <dbReference type="EMBL" id="KKL72354.1"/>
    </source>
</evidence>